<dbReference type="RefSeq" id="XP_007404649.1">
    <property type="nucleotide sequence ID" value="XM_007404587.1"/>
</dbReference>
<dbReference type="HOGENOM" id="CLU_1713658_0_0_1"/>
<dbReference type="KEGG" id="mlr:MELLADRAFT_59198"/>
<dbReference type="GeneID" id="18929302"/>
<feature type="compositionally biased region" description="Low complexity" evidence="1">
    <location>
        <begin position="21"/>
        <end position="33"/>
    </location>
</feature>
<protein>
    <submittedName>
        <fullName evidence="2">Uncharacterized protein</fullName>
    </submittedName>
</protein>
<dbReference type="AlphaFoldDB" id="F4R5E3"/>
<evidence type="ECO:0000313" key="2">
    <source>
        <dbReference type="EMBL" id="EGG12274.1"/>
    </source>
</evidence>
<dbReference type="Proteomes" id="UP000001072">
    <property type="component" value="Unassembled WGS sequence"/>
</dbReference>
<dbReference type="VEuPathDB" id="FungiDB:MELLADRAFT_59198"/>
<evidence type="ECO:0000313" key="3">
    <source>
        <dbReference type="Proteomes" id="UP000001072"/>
    </source>
</evidence>
<organism evidence="3">
    <name type="scientific">Melampsora larici-populina (strain 98AG31 / pathotype 3-4-7)</name>
    <name type="common">Poplar leaf rust fungus</name>
    <dbReference type="NCBI Taxonomy" id="747676"/>
    <lineage>
        <taxon>Eukaryota</taxon>
        <taxon>Fungi</taxon>
        <taxon>Dikarya</taxon>
        <taxon>Basidiomycota</taxon>
        <taxon>Pucciniomycotina</taxon>
        <taxon>Pucciniomycetes</taxon>
        <taxon>Pucciniales</taxon>
        <taxon>Melampsoraceae</taxon>
        <taxon>Melampsora</taxon>
    </lineage>
</organism>
<dbReference type="InParanoid" id="F4R5E3"/>
<sequence>MIKGNKSGAGGPTASPKTRRALSGSDSSSIIIDRVIRRAPPSGDSKTGTAATDADACAKLQAMAKKAQGSGPTSPNAPKPKPGSTTTTSAPPNASPKAAPSCSYTYPPSEFRLTRFFHIYASTTVRIGQPSNGDRNIRADNRSHVSTFRTLKV</sequence>
<proteinExistence type="predicted"/>
<feature type="compositionally biased region" description="Low complexity" evidence="1">
    <location>
        <begin position="82"/>
        <end position="101"/>
    </location>
</feature>
<keyword evidence="3" id="KW-1185">Reference proteome</keyword>
<dbReference type="EMBL" id="GL883091">
    <property type="protein sequence ID" value="EGG12274.1"/>
    <property type="molecule type" value="Genomic_DNA"/>
</dbReference>
<name>F4R5E3_MELLP</name>
<accession>F4R5E3</accession>
<feature type="region of interest" description="Disordered" evidence="1">
    <location>
        <begin position="1"/>
        <end position="104"/>
    </location>
</feature>
<gene>
    <name evidence="2" type="ORF">MELLADRAFT_59198</name>
</gene>
<feature type="compositionally biased region" description="Low complexity" evidence="1">
    <location>
        <begin position="49"/>
        <end position="58"/>
    </location>
</feature>
<evidence type="ECO:0000256" key="1">
    <source>
        <dbReference type="SAM" id="MobiDB-lite"/>
    </source>
</evidence>
<reference evidence="3" key="1">
    <citation type="journal article" date="2011" name="Proc. Natl. Acad. Sci. U.S.A.">
        <title>Obligate biotrophy features unraveled by the genomic analysis of rust fungi.</title>
        <authorList>
            <person name="Duplessis S."/>
            <person name="Cuomo C.A."/>
            <person name="Lin Y.-C."/>
            <person name="Aerts A."/>
            <person name="Tisserant E."/>
            <person name="Veneault-Fourrey C."/>
            <person name="Joly D.L."/>
            <person name="Hacquard S."/>
            <person name="Amselem J."/>
            <person name="Cantarel B.L."/>
            <person name="Chiu R."/>
            <person name="Coutinho P.M."/>
            <person name="Feau N."/>
            <person name="Field M."/>
            <person name="Frey P."/>
            <person name="Gelhaye E."/>
            <person name="Goldberg J."/>
            <person name="Grabherr M.G."/>
            <person name="Kodira C.D."/>
            <person name="Kohler A."/>
            <person name="Kuees U."/>
            <person name="Lindquist E.A."/>
            <person name="Lucas S.M."/>
            <person name="Mago R."/>
            <person name="Mauceli E."/>
            <person name="Morin E."/>
            <person name="Murat C."/>
            <person name="Pangilinan J.L."/>
            <person name="Park R."/>
            <person name="Pearson M."/>
            <person name="Quesneville H."/>
            <person name="Rouhier N."/>
            <person name="Sakthikumar S."/>
            <person name="Salamov A.A."/>
            <person name="Schmutz J."/>
            <person name="Selles B."/>
            <person name="Shapiro H."/>
            <person name="Tanguay P."/>
            <person name="Tuskan G.A."/>
            <person name="Henrissat B."/>
            <person name="Van de Peer Y."/>
            <person name="Rouze P."/>
            <person name="Ellis J.G."/>
            <person name="Dodds P.N."/>
            <person name="Schein J.E."/>
            <person name="Zhong S."/>
            <person name="Hamelin R.C."/>
            <person name="Grigoriev I.V."/>
            <person name="Szabo L.J."/>
            <person name="Martin F."/>
        </authorList>
    </citation>
    <scope>NUCLEOTIDE SEQUENCE [LARGE SCALE GENOMIC DNA]</scope>
    <source>
        <strain evidence="3">98AG31 / pathotype 3-4-7</strain>
    </source>
</reference>